<sequence>MFDFIAAVFEAVVEALLPPYGSKKQEKRQRDDDSERNDG</sequence>
<evidence type="ECO:0000256" key="1">
    <source>
        <dbReference type="SAM" id="MobiDB-lite"/>
    </source>
</evidence>
<dbReference type="EMBL" id="BSNI01000002">
    <property type="protein sequence ID" value="GLQ16944.1"/>
    <property type="molecule type" value="Genomic_DNA"/>
</dbReference>
<comment type="caution">
    <text evidence="2">The sequence shown here is derived from an EMBL/GenBank/DDBJ whole genome shotgun (WGS) entry which is preliminary data.</text>
</comment>
<feature type="compositionally biased region" description="Basic and acidic residues" evidence="1">
    <location>
        <begin position="28"/>
        <end position="39"/>
    </location>
</feature>
<protein>
    <submittedName>
        <fullName evidence="2">Uncharacterized protein</fullName>
    </submittedName>
</protein>
<feature type="region of interest" description="Disordered" evidence="1">
    <location>
        <begin position="20"/>
        <end position="39"/>
    </location>
</feature>
<dbReference type="Proteomes" id="UP001161405">
    <property type="component" value="Unassembled WGS sequence"/>
</dbReference>
<evidence type="ECO:0000313" key="2">
    <source>
        <dbReference type="EMBL" id="GLQ16944.1"/>
    </source>
</evidence>
<reference evidence="2" key="2">
    <citation type="submission" date="2023-01" db="EMBL/GenBank/DDBJ databases">
        <title>Draft genome sequence of Maritalea porphyrae strain NBRC 107169.</title>
        <authorList>
            <person name="Sun Q."/>
            <person name="Mori K."/>
        </authorList>
    </citation>
    <scope>NUCLEOTIDE SEQUENCE</scope>
    <source>
        <strain evidence="2">NBRC 107169</strain>
    </source>
</reference>
<name>A0ABQ5UPZ8_9HYPH</name>
<gene>
    <name evidence="2" type="ORF">GCM10007879_11930</name>
</gene>
<proteinExistence type="predicted"/>
<reference evidence="2" key="1">
    <citation type="journal article" date="2014" name="Int. J. Syst. Evol. Microbiol.">
        <title>Complete genome of a new Firmicutes species belonging to the dominant human colonic microbiota ('Ruminococcus bicirculans') reveals two chromosomes and a selective capacity to utilize plant glucans.</title>
        <authorList>
            <consortium name="NISC Comparative Sequencing Program"/>
            <person name="Wegmann U."/>
            <person name="Louis P."/>
            <person name="Goesmann A."/>
            <person name="Henrissat B."/>
            <person name="Duncan S.H."/>
            <person name="Flint H.J."/>
        </authorList>
    </citation>
    <scope>NUCLEOTIDE SEQUENCE</scope>
    <source>
        <strain evidence="2">NBRC 107169</strain>
    </source>
</reference>
<accession>A0ABQ5UPZ8</accession>
<keyword evidence="3" id="KW-1185">Reference proteome</keyword>
<evidence type="ECO:0000313" key="3">
    <source>
        <dbReference type="Proteomes" id="UP001161405"/>
    </source>
</evidence>
<organism evidence="2 3">
    <name type="scientific">Maritalea porphyrae</name>
    <dbReference type="NCBI Taxonomy" id="880732"/>
    <lineage>
        <taxon>Bacteria</taxon>
        <taxon>Pseudomonadati</taxon>
        <taxon>Pseudomonadota</taxon>
        <taxon>Alphaproteobacteria</taxon>
        <taxon>Hyphomicrobiales</taxon>
        <taxon>Devosiaceae</taxon>
        <taxon>Maritalea</taxon>
    </lineage>
</organism>